<dbReference type="AlphaFoldDB" id="C3J8J4"/>
<dbReference type="Gene3D" id="1.10.3210.10">
    <property type="entry name" value="Hypothetical protein af1432"/>
    <property type="match status" value="1"/>
</dbReference>
<dbReference type="RefSeq" id="WP_004332568.1">
    <property type="nucleotide sequence ID" value="NZ_ACNN01000007.1"/>
</dbReference>
<dbReference type="PANTHER" id="PTHR35795:SF1">
    <property type="entry name" value="BIS(5'-NUCLEOSYL)-TETRAPHOSPHATASE, SYMMETRICAL"/>
    <property type="match status" value="1"/>
</dbReference>
<dbReference type="InterPro" id="IPR006674">
    <property type="entry name" value="HD_domain"/>
</dbReference>
<dbReference type="InterPro" id="IPR006675">
    <property type="entry name" value="HDIG_dom"/>
</dbReference>
<name>C3J8J4_POREA</name>
<dbReference type="SMART" id="SM00471">
    <property type="entry name" value="HDc"/>
    <property type="match status" value="1"/>
</dbReference>
<evidence type="ECO:0000259" key="1">
    <source>
        <dbReference type="SMART" id="SM00471"/>
    </source>
</evidence>
<dbReference type="InterPro" id="IPR051094">
    <property type="entry name" value="Diverse_Catalytic_Enzymes"/>
</dbReference>
<dbReference type="InterPro" id="IPR003607">
    <property type="entry name" value="HD/PDEase_dom"/>
</dbReference>
<dbReference type="Proteomes" id="UP000004295">
    <property type="component" value="Unassembled WGS sequence"/>
</dbReference>
<evidence type="ECO:0000313" key="3">
    <source>
        <dbReference type="Proteomes" id="UP000004295"/>
    </source>
</evidence>
<protein>
    <submittedName>
        <fullName evidence="2">HDIG domain protein</fullName>
    </submittedName>
</protein>
<gene>
    <name evidence="2" type="ORF">POREN0001_0510</name>
</gene>
<dbReference type="CDD" id="cd00077">
    <property type="entry name" value="HDc"/>
    <property type="match status" value="1"/>
</dbReference>
<dbReference type="eggNOG" id="COG2206">
    <property type="taxonomic scope" value="Bacteria"/>
</dbReference>
<keyword evidence="3" id="KW-1185">Reference proteome</keyword>
<accession>C3J8J4</accession>
<dbReference type="Pfam" id="PF01966">
    <property type="entry name" value="HD"/>
    <property type="match status" value="1"/>
</dbReference>
<sequence>MTELDPYQIIAHYYCPGTTAHRILVEHSECVARLALALADRYSDAKIDRELLYQAAMLHDIGIIYTDATSISCYGREPYIRHGYLGANLLRRDWGLETHARVCERHTGSGVSEEERIALRLPLPAGRSYLPETLEEKLVCYADCFYSKTHLDRRKSYEEVRTKMEAFWQKREPRLVTGAIARLEAMHQMFGDPA</sequence>
<dbReference type="GeneID" id="93365021"/>
<feature type="domain" description="HD/PDEase" evidence="1">
    <location>
        <begin position="20"/>
        <end position="156"/>
    </location>
</feature>
<dbReference type="PANTHER" id="PTHR35795">
    <property type="entry name" value="SLR1885 PROTEIN"/>
    <property type="match status" value="1"/>
</dbReference>
<dbReference type="STRING" id="553175.POREN0001_0510"/>
<organism evidence="2 3">
    <name type="scientific">Porphyromonas endodontalis (strain ATCC 35406 / DSM 24491 / JCM 8526 / CCUG 16442 / BCRC 14492 / NCTC 13058 / HG 370)</name>
    <name type="common">Bacteroides endodontalis</name>
    <dbReference type="NCBI Taxonomy" id="553175"/>
    <lineage>
        <taxon>Bacteria</taxon>
        <taxon>Pseudomonadati</taxon>
        <taxon>Bacteroidota</taxon>
        <taxon>Bacteroidia</taxon>
        <taxon>Bacteroidales</taxon>
        <taxon>Porphyromonadaceae</taxon>
        <taxon>Porphyromonas</taxon>
    </lineage>
</organism>
<dbReference type="NCBIfam" id="TIGR00277">
    <property type="entry name" value="HDIG"/>
    <property type="match status" value="1"/>
</dbReference>
<dbReference type="SUPFAM" id="SSF109604">
    <property type="entry name" value="HD-domain/PDEase-like"/>
    <property type="match status" value="1"/>
</dbReference>
<evidence type="ECO:0000313" key="2">
    <source>
        <dbReference type="EMBL" id="EEN83459.1"/>
    </source>
</evidence>
<reference evidence="2 3" key="1">
    <citation type="submission" date="2009-04" db="EMBL/GenBank/DDBJ databases">
        <authorList>
            <person name="Sebastian Y."/>
            <person name="Madupu R."/>
            <person name="Durkin A.S."/>
            <person name="Torralba M."/>
            <person name="Methe B."/>
            <person name="Sutton G.G."/>
            <person name="Strausberg R.L."/>
            <person name="Nelson K.E."/>
        </authorList>
    </citation>
    <scope>NUCLEOTIDE SEQUENCE [LARGE SCALE GENOMIC DNA]</scope>
    <source>
        <strain evidence="3">ATCC 35406 / BCRC 14492 / JCM 8526 / NCTC 13058 / HG 370</strain>
    </source>
</reference>
<comment type="caution">
    <text evidence="2">The sequence shown here is derived from an EMBL/GenBank/DDBJ whole genome shotgun (WGS) entry which is preliminary data.</text>
</comment>
<proteinExistence type="predicted"/>
<dbReference type="EMBL" id="ACNN01000007">
    <property type="protein sequence ID" value="EEN83459.1"/>
    <property type="molecule type" value="Genomic_DNA"/>
</dbReference>